<dbReference type="InterPro" id="IPR036249">
    <property type="entry name" value="Thioredoxin-like_sf"/>
</dbReference>
<sequence>MMKITPKAAAIAAAVLVAAGLGATWLASRGGDADMFAQCRKSVVGGTAKIGGPFTLVDENGKTVTDKDVFTKPSLLYFGYTYCPDVCPMDNSRNAEAADILDGRGYDVTPVFISVDTDRDTPELLREFTDIMSPKMIGLTGSKEQVAAASRAYRTYFKVQNPGDPYTLIDHSTQTYLVFPEIGFVEFFNRDTTAEQMADAVACFVDAWKGAGK</sequence>
<protein>
    <submittedName>
        <fullName evidence="7">SCO family protein</fullName>
    </submittedName>
</protein>
<comment type="similarity">
    <text evidence="1">Belongs to the SCO1/2 family.</text>
</comment>
<reference evidence="7" key="2">
    <citation type="submission" date="2019-01" db="EMBL/GenBank/DDBJ databases">
        <authorList>
            <person name="Li Y."/>
        </authorList>
    </citation>
    <scope>NUCLEOTIDE SEQUENCE [LARGE SCALE GENOMIC DNA]</scope>
    <source>
        <strain evidence="7">CGMCC 1.12963</strain>
    </source>
</reference>
<keyword evidence="5" id="KW-0732">Signal</keyword>
<dbReference type="InterPro" id="IPR003782">
    <property type="entry name" value="SCO1/SenC"/>
</dbReference>
<evidence type="ECO:0000256" key="3">
    <source>
        <dbReference type="PIRSR" id="PIRSR603782-1"/>
    </source>
</evidence>
<dbReference type="Gene3D" id="3.40.30.10">
    <property type="entry name" value="Glutaredoxin"/>
    <property type="match status" value="1"/>
</dbReference>
<evidence type="ECO:0000256" key="4">
    <source>
        <dbReference type="PIRSR" id="PIRSR603782-2"/>
    </source>
</evidence>
<feature type="binding site" evidence="3">
    <location>
        <position position="87"/>
    </location>
    <ligand>
        <name>Cu cation</name>
        <dbReference type="ChEBI" id="CHEBI:23378"/>
    </ligand>
</feature>
<keyword evidence="3" id="KW-0479">Metal-binding</keyword>
<gene>
    <name evidence="7" type="ORF">EOW66_07965</name>
</gene>
<feature type="signal peptide" evidence="5">
    <location>
        <begin position="1"/>
        <end position="23"/>
    </location>
</feature>
<dbReference type="CDD" id="cd02968">
    <property type="entry name" value="SCO"/>
    <property type="match status" value="1"/>
</dbReference>
<name>A0A443LTU0_9RHOB</name>
<evidence type="ECO:0000313" key="8">
    <source>
        <dbReference type="Proteomes" id="UP000288071"/>
    </source>
</evidence>
<evidence type="ECO:0000256" key="2">
    <source>
        <dbReference type="ARBA" id="ARBA00023008"/>
    </source>
</evidence>
<dbReference type="FunFam" id="3.40.30.10:FF:000013">
    <property type="entry name" value="Blast:Protein SCO1 homolog, mitochondrial"/>
    <property type="match status" value="1"/>
</dbReference>
<keyword evidence="2 3" id="KW-0186">Copper</keyword>
<dbReference type="SUPFAM" id="SSF52833">
    <property type="entry name" value="Thioredoxin-like"/>
    <property type="match status" value="1"/>
</dbReference>
<evidence type="ECO:0000256" key="1">
    <source>
        <dbReference type="ARBA" id="ARBA00010996"/>
    </source>
</evidence>
<dbReference type="InterPro" id="IPR013766">
    <property type="entry name" value="Thioredoxin_domain"/>
</dbReference>
<evidence type="ECO:0000259" key="6">
    <source>
        <dbReference type="PROSITE" id="PS51352"/>
    </source>
</evidence>
<feature type="domain" description="Thioredoxin" evidence="6">
    <location>
        <begin position="45"/>
        <end position="210"/>
    </location>
</feature>
<evidence type="ECO:0000256" key="5">
    <source>
        <dbReference type="SAM" id="SignalP"/>
    </source>
</evidence>
<dbReference type="AlphaFoldDB" id="A0A443LTU0"/>
<dbReference type="Pfam" id="PF02630">
    <property type="entry name" value="SCO1-SenC"/>
    <property type="match status" value="1"/>
</dbReference>
<comment type="caution">
    <text evidence="7">The sequence shown here is derived from an EMBL/GenBank/DDBJ whole genome shotgun (WGS) entry which is preliminary data.</text>
</comment>
<organism evidence="7 8">
    <name type="scientific">Paenirhodobacter huangdaonensis</name>
    <dbReference type="NCBI Taxonomy" id="2501515"/>
    <lineage>
        <taxon>Bacteria</taxon>
        <taxon>Pseudomonadati</taxon>
        <taxon>Pseudomonadota</taxon>
        <taxon>Alphaproteobacteria</taxon>
        <taxon>Rhodobacterales</taxon>
        <taxon>Rhodobacter group</taxon>
        <taxon>Paenirhodobacter</taxon>
    </lineage>
</organism>
<dbReference type="EMBL" id="SAVA01000004">
    <property type="protein sequence ID" value="RWR52602.1"/>
    <property type="molecule type" value="Genomic_DNA"/>
</dbReference>
<proteinExistence type="inferred from homology"/>
<reference evidence="7" key="1">
    <citation type="submission" date="2019-01" db="EMBL/GenBank/DDBJ databases">
        <title>Sinorhodobacter populi sp. nov. isolated from the symptomatic bark tissue of Populus euramericana canker.</title>
        <authorList>
            <person name="Xu G."/>
        </authorList>
    </citation>
    <scope>NUCLEOTIDE SEQUENCE [LARGE SCALE GENOMIC DNA]</scope>
    <source>
        <strain evidence="7">CGMCC 1.12963</strain>
    </source>
</reference>
<feature type="chain" id="PRO_5019431602" evidence="5">
    <location>
        <begin position="24"/>
        <end position="213"/>
    </location>
</feature>
<evidence type="ECO:0000313" key="7">
    <source>
        <dbReference type="EMBL" id="RWR52602.1"/>
    </source>
</evidence>
<feature type="binding site" evidence="3">
    <location>
        <position position="83"/>
    </location>
    <ligand>
        <name>Cu cation</name>
        <dbReference type="ChEBI" id="CHEBI:23378"/>
    </ligand>
</feature>
<keyword evidence="8" id="KW-1185">Reference proteome</keyword>
<feature type="binding site" evidence="3">
    <location>
        <position position="171"/>
    </location>
    <ligand>
        <name>Cu cation</name>
        <dbReference type="ChEBI" id="CHEBI:23378"/>
    </ligand>
</feature>
<dbReference type="PANTHER" id="PTHR12151:SF25">
    <property type="entry name" value="LINALOOL DEHYDRATASE_ISOMERASE DOMAIN-CONTAINING PROTEIN"/>
    <property type="match status" value="1"/>
</dbReference>
<feature type="disulfide bond" description="Redox-active" evidence="4">
    <location>
        <begin position="83"/>
        <end position="87"/>
    </location>
</feature>
<accession>A0A443LTU0</accession>
<dbReference type="RefSeq" id="WP_128155890.1">
    <property type="nucleotide sequence ID" value="NZ_JBHSOM010000020.1"/>
</dbReference>
<dbReference type="PANTHER" id="PTHR12151">
    <property type="entry name" value="ELECTRON TRANSPORT PROTIN SCO1/SENC FAMILY MEMBER"/>
    <property type="match status" value="1"/>
</dbReference>
<dbReference type="PROSITE" id="PS51352">
    <property type="entry name" value="THIOREDOXIN_2"/>
    <property type="match status" value="1"/>
</dbReference>
<keyword evidence="4" id="KW-1015">Disulfide bond</keyword>
<dbReference type="GO" id="GO:0046872">
    <property type="term" value="F:metal ion binding"/>
    <property type="evidence" value="ECO:0007669"/>
    <property type="project" value="UniProtKB-KW"/>
</dbReference>
<dbReference type="Proteomes" id="UP000288071">
    <property type="component" value="Unassembled WGS sequence"/>
</dbReference>